<feature type="transmembrane region" description="Helical" evidence="3">
    <location>
        <begin position="113"/>
        <end position="134"/>
    </location>
</feature>
<keyword evidence="2" id="KW-1003">Cell membrane</keyword>
<accession>A0A372MJ17</accession>
<keyword evidence="5" id="KW-1185">Reference proteome</keyword>
<dbReference type="RefSeq" id="WP_117329716.1">
    <property type="nucleotide sequence ID" value="NZ_QUWK01000004.1"/>
</dbReference>
<dbReference type="Proteomes" id="UP000264002">
    <property type="component" value="Unassembled WGS sequence"/>
</dbReference>
<organism evidence="4 5">
    <name type="scientific">Sphaerochaeta halotolerans</name>
    <dbReference type="NCBI Taxonomy" id="2293840"/>
    <lineage>
        <taxon>Bacteria</taxon>
        <taxon>Pseudomonadati</taxon>
        <taxon>Spirochaetota</taxon>
        <taxon>Spirochaetia</taxon>
        <taxon>Spirochaetales</taxon>
        <taxon>Sphaerochaetaceae</taxon>
        <taxon>Sphaerochaeta</taxon>
    </lineage>
</organism>
<sequence length="184" mass="19427">MQQRRLLLTSLFSALIIVGAYLRFPLPPVPITLQTLFVLLAGFLGGPAVGMASTAIYLLLGAIGLPVFSSGGGLGILLGPTGGFLFGLLPAAFLAGLAGRYRNKEEHPGRYRLLCIIFGLGATMIIYLAGVPYLKLVGNLSWKVALQAGMLPFIIGDLLKLAIATHLAGTLHTRIDQFLGQVLA</sequence>
<evidence type="ECO:0000313" key="4">
    <source>
        <dbReference type="EMBL" id="RFU95306.1"/>
    </source>
</evidence>
<comment type="caution">
    <text evidence="4">The sequence shown here is derived from an EMBL/GenBank/DDBJ whole genome shotgun (WGS) entry which is preliminary data.</text>
</comment>
<dbReference type="OrthoDB" id="360536at2"/>
<dbReference type="GO" id="GO:0005886">
    <property type="term" value="C:plasma membrane"/>
    <property type="evidence" value="ECO:0007669"/>
    <property type="project" value="UniProtKB-SubCell"/>
</dbReference>
<gene>
    <name evidence="4" type="ORF">DYP60_04620</name>
</gene>
<reference evidence="4 5" key="2">
    <citation type="submission" date="2018-09" db="EMBL/GenBank/DDBJ databases">
        <title>Genome of Sphaerochaeta halotolerans strain 4-11.</title>
        <authorList>
            <person name="Nazina T.N."/>
            <person name="Sokolova D.S."/>
        </authorList>
    </citation>
    <scope>NUCLEOTIDE SEQUENCE [LARGE SCALE GENOMIC DNA]</scope>
    <source>
        <strain evidence="4 5">4-11</strain>
    </source>
</reference>
<proteinExistence type="inferred from homology"/>
<dbReference type="Gene3D" id="1.10.1760.20">
    <property type="match status" value="1"/>
</dbReference>
<dbReference type="GO" id="GO:0015225">
    <property type="term" value="F:biotin transmembrane transporter activity"/>
    <property type="evidence" value="ECO:0007669"/>
    <property type="project" value="UniProtKB-UniRule"/>
</dbReference>
<comment type="similarity">
    <text evidence="1 2">Belongs to the BioY family.</text>
</comment>
<keyword evidence="3" id="KW-0812">Transmembrane</keyword>
<keyword evidence="2 3" id="KW-0472">Membrane</keyword>
<comment type="subcellular location">
    <subcellularLocation>
        <location evidence="2">Cell membrane</location>
        <topology evidence="2">Multi-pass membrane protein</topology>
    </subcellularLocation>
</comment>
<evidence type="ECO:0000256" key="2">
    <source>
        <dbReference type="PIRNR" id="PIRNR016661"/>
    </source>
</evidence>
<dbReference type="EMBL" id="QUWK01000004">
    <property type="protein sequence ID" value="RFU95306.1"/>
    <property type="molecule type" value="Genomic_DNA"/>
</dbReference>
<dbReference type="AlphaFoldDB" id="A0A372MJ17"/>
<keyword evidence="3" id="KW-1133">Transmembrane helix</keyword>
<dbReference type="InterPro" id="IPR003784">
    <property type="entry name" value="BioY"/>
</dbReference>
<reference evidence="5" key="1">
    <citation type="submission" date="2018-08" db="EMBL/GenBank/DDBJ databases">
        <authorList>
            <person name="Grouzdev D.S."/>
            <person name="Krutkina M.S."/>
        </authorList>
    </citation>
    <scope>NUCLEOTIDE SEQUENCE [LARGE SCALE GENOMIC DNA]</scope>
    <source>
        <strain evidence="5">4-11</strain>
    </source>
</reference>
<dbReference type="PANTHER" id="PTHR34295:SF1">
    <property type="entry name" value="BIOTIN TRANSPORTER BIOY"/>
    <property type="match status" value="1"/>
</dbReference>
<dbReference type="Pfam" id="PF02632">
    <property type="entry name" value="BioY"/>
    <property type="match status" value="1"/>
</dbReference>
<dbReference type="PIRSF" id="PIRSF016661">
    <property type="entry name" value="BioY"/>
    <property type="match status" value="1"/>
</dbReference>
<feature type="transmembrane region" description="Helical" evidence="3">
    <location>
        <begin position="56"/>
        <end position="78"/>
    </location>
</feature>
<keyword evidence="2" id="KW-0813">Transport</keyword>
<evidence type="ECO:0000256" key="1">
    <source>
        <dbReference type="ARBA" id="ARBA00010692"/>
    </source>
</evidence>
<feature type="transmembrane region" description="Helical" evidence="3">
    <location>
        <begin position="30"/>
        <end position="49"/>
    </location>
</feature>
<dbReference type="PANTHER" id="PTHR34295">
    <property type="entry name" value="BIOTIN TRANSPORTER BIOY"/>
    <property type="match status" value="1"/>
</dbReference>
<evidence type="ECO:0000256" key="3">
    <source>
        <dbReference type="SAM" id="Phobius"/>
    </source>
</evidence>
<feature type="transmembrane region" description="Helical" evidence="3">
    <location>
        <begin position="84"/>
        <end position="101"/>
    </location>
</feature>
<evidence type="ECO:0000313" key="5">
    <source>
        <dbReference type="Proteomes" id="UP000264002"/>
    </source>
</evidence>
<name>A0A372MJ17_9SPIR</name>
<protein>
    <recommendedName>
        <fullName evidence="2">Biotin transporter</fullName>
    </recommendedName>
</protein>